<dbReference type="AlphaFoldDB" id="A0A0N0NKK7"/>
<dbReference type="GeneID" id="28732848"/>
<keyword evidence="7" id="KW-1185">Reference proteome</keyword>
<dbReference type="RefSeq" id="XP_017998224.1">
    <property type="nucleotide sequence ID" value="XM_018140967.1"/>
</dbReference>
<gene>
    <name evidence="6" type="ORF">AB675_12067</name>
</gene>
<feature type="domain" description="Carboxylesterase type B" evidence="5">
    <location>
        <begin position="63"/>
        <end position="553"/>
    </location>
</feature>
<dbReference type="STRING" id="1664694.A0A0N0NKK7"/>
<dbReference type="InterPro" id="IPR019826">
    <property type="entry name" value="Carboxylesterase_B_AS"/>
</dbReference>
<dbReference type="SUPFAM" id="SSF53474">
    <property type="entry name" value="alpha/beta-Hydrolases"/>
    <property type="match status" value="1"/>
</dbReference>
<dbReference type="Gene3D" id="3.40.50.1820">
    <property type="entry name" value="alpha/beta hydrolase"/>
    <property type="match status" value="1"/>
</dbReference>
<comment type="similarity">
    <text evidence="1 3">Belongs to the type-B carboxylesterase/lipase family.</text>
</comment>
<dbReference type="EC" id="3.1.1.-" evidence="3"/>
<feature type="compositionally biased region" description="Low complexity" evidence="4">
    <location>
        <begin position="1"/>
        <end position="15"/>
    </location>
</feature>
<feature type="region of interest" description="Disordered" evidence="4">
    <location>
        <begin position="1"/>
        <end position="30"/>
    </location>
</feature>
<dbReference type="InterPro" id="IPR029058">
    <property type="entry name" value="AB_hydrolase_fold"/>
</dbReference>
<evidence type="ECO:0000313" key="7">
    <source>
        <dbReference type="Proteomes" id="UP000038010"/>
    </source>
</evidence>
<dbReference type="PROSITE" id="PS00122">
    <property type="entry name" value="CARBOXYLESTERASE_B_1"/>
    <property type="match status" value="1"/>
</dbReference>
<dbReference type="Proteomes" id="UP000038010">
    <property type="component" value="Unassembled WGS sequence"/>
</dbReference>
<dbReference type="ESTHER" id="9euro-a0a0n0nkk7">
    <property type="family name" value="Fungal_carboxylesterase_lipase"/>
</dbReference>
<dbReference type="EMBL" id="LFJN01000019">
    <property type="protein sequence ID" value="KPI38261.1"/>
    <property type="molecule type" value="Genomic_DNA"/>
</dbReference>
<evidence type="ECO:0000256" key="2">
    <source>
        <dbReference type="ARBA" id="ARBA00022801"/>
    </source>
</evidence>
<dbReference type="InterPro" id="IPR019819">
    <property type="entry name" value="Carboxylesterase_B_CS"/>
</dbReference>
<sequence length="619" mass="66482">MASSEALESLRSSTRASATHHQNQQDVFDQPTHRRMSSYYLLWETSREHLDVDLGYSVYQGVNNATSQLNNWRGVRFAAPPTGQLRWQLPQAPTSNRSSPIDASQYAPTCYQSGNSAGGAIRPGNQSLAAEDCLFLNVWSPAAASEPLPVFVWIHGGGYGAGSGRQDMTPFINANNNSLVAVTIQYRLGAFGFLSSDEVNRNGIPNAGLYDQTFALEWVQSYIHLFGGDPTRVTIGGESAGGGSVMLQDMAYGGTLGNKLFTNTFSASPYLPMQYGYADWVPSQAYYAFATAVGCAPNDPYNGHGQTIFQCLTSADSALLANASATVSQEGVYGTWGFLPVTDGRLVQDLPSRQLLEKKVNGQNALVGNNANEGPAFVAQNITTEEDLVAFLRYTFPLFSDSDIQRVLLYYPSSNDSDSESDPVFATEGESGPTAVNQSSVATGQQQRADNIYAETTFVCPSYWQAEAYSDPARNKSGYKYQFSVPPATHGADVAAYFSPPGGVIGADLSQAFKQILGNFVIQNNPSIPAAVANGANATISTNAVSSWPPFSIAQPYQIDLNQTGGSPINVPVPGNRNITVNSGMSAQNNITLVNAYTWEGGRGQRCDFWRSVGAIVPE</sequence>
<dbReference type="Pfam" id="PF00135">
    <property type="entry name" value="COesterase"/>
    <property type="match status" value="1"/>
</dbReference>
<protein>
    <recommendedName>
        <fullName evidence="3">Carboxylic ester hydrolase</fullName>
        <ecNumber evidence="3">3.1.1.-</ecNumber>
    </recommendedName>
</protein>
<dbReference type="PANTHER" id="PTHR11559">
    <property type="entry name" value="CARBOXYLESTERASE"/>
    <property type="match status" value="1"/>
</dbReference>
<dbReference type="InterPro" id="IPR002018">
    <property type="entry name" value="CarbesteraseB"/>
</dbReference>
<dbReference type="VEuPathDB" id="FungiDB:AB675_12067"/>
<proteinExistence type="inferred from homology"/>
<dbReference type="GO" id="GO:0016787">
    <property type="term" value="F:hydrolase activity"/>
    <property type="evidence" value="ECO:0007669"/>
    <property type="project" value="UniProtKB-KW"/>
</dbReference>
<dbReference type="FunFam" id="3.40.50.1820:FF:000266">
    <property type="entry name" value="Carboxylic ester hydrolase"/>
    <property type="match status" value="1"/>
</dbReference>
<evidence type="ECO:0000259" key="5">
    <source>
        <dbReference type="Pfam" id="PF00135"/>
    </source>
</evidence>
<accession>A0A0N0NKK7</accession>
<name>A0A0N0NKK7_9EURO</name>
<dbReference type="PROSITE" id="PS00941">
    <property type="entry name" value="CARBOXYLESTERASE_B_2"/>
    <property type="match status" value="1"/>
</dbReference>
<evidence type="ECO:0000256" key="4">
    <source>
        <dbReference type="SAM" id="MobiDB-lite"/>
    </source>
</evidence>
<dbReference type="OrthoDB" id="408631at2759"/>
<evidence type="ECO:0000256" key="3">
    <source>
        <dbReference type="RuleBase" id="RU361235"/>
    </source>
</evidence>
<comment type="caution">
    <text evidence="6">The sequence shown here is derived from an EMBL/GenBank/DDBJ whole genome shotgun (WGS) entry which is preliminary data.</text>
</comment>
<organism evidence="6 7">
    <name type="scientific">Cyphellophora attinorum</name>
    <dbReference type="NCBI Taxonomy" id="1664694"/>
    <lineage>
        <taxon>Eukaryota</taxon>
        <taxon>Fungi</taxon>
        <taxon>Dikarya</taxon>
        <taxon>Ascomycota</taxon>
        <taxon>Pezizomycotina</taxon>
        <taxon>Eurotiomycetes</taxon>
        <taxon>Chaetothyriomycetidae</taxon>
        <taxon>Chaetothyriales</taxon>
        <taxon>Cyphellophoraceae</taxon>
        <taxon>Cyphellophora</taxon>
    </lineage>
</organism>
<evidence type="ECO:0000313" key="6">
    <source>
        <dbReference type="EMBL" id="KPI38261.1"/>
    </source>
</evidence>
<keyword evidence="2 3" id="KW-0378">Hydrolase</keyword>
<dbReference type="InterPro" id="IPR050309">
    <property type="entry name" value="Type-B_Carboxylest/Lipase"/>
</dbReference>
<evidence type="ECO:0000256" key="1">
    <source>
        <dbReference type="ARBA" id="ARBA00005964"/>
    </source>
</evidence>
<feature type="region of interest" description="Disordered" evidence="4">
    <location>
        <begin position="414"/>
        <end position="442"/>
    </location>
</feature>
<feature type="compositionally biased region" description="Polar residues" evidence="4">
    <location>
        <begin position="16"/>
        <end position="27"/>
    </location>
</feature>
<reference evidence="6 7" key="1">
    <citation type="submission" date="2015-06" db="EMBL/GenBank/DDBJ databases">
        <title>Draft genome of the ant-associated black yeast Phialophora attae CBS 131958.</title>
        <authorList>
            <person name="Moreno L.F."/>
            <person name="Stielow B.J."/>
            <person name="de Hoog S."/>
            <person name="Vicente V.A."/>
            <person name="Weiss V.A."/>
            <person name="de Vries M."/>
            <person name="Cruz L.M."/>
            <person name="Souza E.M."/>
        </authorList>
    </citation>
    <scope>NUCLEOTIDE SEQUENCE [LARGE SCALE GENOMIC DNA]</scope>
    <source>
        <strain evidence="6 7">CBS 131958</strain>
    </source>
</reference>